<dbReference type="Proteomes" id="UP001177023">
    <property type="component" value="Unassembled WGS sequence"/>
</dbReference>
<protein>
    <submittedName>
        <fullName evidence="1">Uncharacterized protein</fullName>
    </submittedName>
</protein>
<name>A0AA36CMV8_9BILA</name>
<proteinExistence type="predicted"/>
<sequence>MEYYDAAFFTAERVYNRQVPNIRAPIEETDQPLEGLLPHSQHEMFWCEKRLEGDSTLFSAGLIFFDPNDALKSRIHPNKLLKAKLPGNHMDARMQLYFHGGITSGAVILQDSKDPKTGHISERAWFWQLDTDEPAAFESHPWVDRHYKFGFFDALITDKKKHFEIKCVNQYGLLAPDVGPDQAKIHVLHRRQDEYCWVSLHNPAQGNLFQECIQAFRAGYHSDKRPFALHKRFGINEVVQLFENDAIVYGPEALHILRRCPCLNQPKSKRI</sequence>
<accession>A0AA36CMV8</accession>
<organism evidence="1 2">
    <name type="scientific">Mesorhabditis spiculigera</name>
    <dbReference type="NCBI Taxonomy" id="96644"/>
    <lineage>
        <taxon>Eukaryota</taxon>
        <taxon>Metazoa</taxon>
        <taxon>Ecdysozoa</taxon>
        <taxon>Nematoda</taxon>
        <taxon>Chromadorea</taxon>
        <taxon>Rhabditida</taxon>
        <taxon>Rhabditina</taxon>
        <taxon>Rhabditomorpha</taxon>
        <taxon>Rhabditoidea</taxon>
        <taxon>Rhabditidae</taxon>
        <taxon>Mesorhabditinae</taxon>
        <taxon>Mesorhabditis</taxon>
    </lineage>
</organism>
<comment type="caution">
    <text evidence="1">The sequence shown here is derived from an EMBL/GenBank/DDBJ whole genome shotgun (WGS) entry which is preliminary data.</text>
</comment>
<feature type="non-terminal residue" evidence="1">
    <location>
        <position position="271"/>
    </location>
</feature>
<keyword evidence="2" id="KW-1185">Reference proteome</keyword>
<gene>
    <name evidence="1" type="ORF">MSPICULIGERA_LOCUS9565</name>
</gene>
<reference evidence="1" key="1">
    <citation type="submission" date="2023-06" db="EMBL/GenBank/DDBJ databases">
        <authorList>
            <person name="Delattre M."/>
        </authorList>
    </citation>
    <scope>NUCLEOTIDE SEQUENCE</scope>
    <source>
        <strain evidence="1">AF72</strain>
    </source>
</reference>
<evidence type="ECO:0000313" key="2">
    <source>
        <dbReference type="Proteomes" id="UP001177023"/>
    </source>
</evidence>
<dbReference type="AlphaFoldDB" id="A0AA36CMV8"/>
<evidence type="ECO:0000313" key="1">
    <source>
        <dbReference type="EMBL" id="CAJ0571142.1"/>
    </source>
</evidence>
<dbReference type="EMBL" id="CATQJA010002541">
    <property type="protein sequence ID" value="CAJ0571142.1"/>
    <property type="molecule type" value="Genomic_DNA"/>
</dbReference>